<feature type="transmembrane region" description="Helical" evidence="1">
    <location>
        <begin position="80"/>
        <end position="104"/>
    </location>
</feature>
<dbReference type="EMBL" id="FWXW01000005">
    <property type="protein sequence ID" value="SMC72364.1"/>
    <property type="molecule type" value="Genomic_DNA"/>
</dbReference>
<protein>
    <submittedName>
        <fullName evidence="2">Uncharacterized protein</fullName>
    </submittedName>
</protein>
<keyword evidence="3" id="KW-1185">Reference proteome</keyword>
<evidence type="ECO:0000313" key="2">
    <source>
        <dbReference type="EMBL" id="SMC72364.1"/>
    </source>
</evidence>
<sequence length="298" mass="33093">MDEKGRPLGIAYLYAMITAAFSIASCLMIFFYSAVDKYAVKAFLLQFCTFAAIWFIVYVRNRKQNQRFRTIFQDSTVRKAAGALIIITGLTGLSVYLPQIIYAFSSLVNRNSDLSTVPTIVTVILILFQIAVGLFLLRCKGSACGQYNAGTVLGIALFYTVLTAAYSLLTKLAQIIFLRNSYNQYFFWWIGCIAAIILVLYALNKKRHQGLSSVIHDDTARKSAGILMIINGIVDISVLVNSVVNIIWLLNSNITSTVYAVSSITLDMIKFIILACQIGLGAYLLKSKRKADEHNGVR</sequence>
<feature type="transmembrane region" description="Helical" evidence="1">
    <location>
        <begin position="149"/>
        <end position="169"/>
    </location>
</feature>
<keyword evidence="1" id="KW-0472">Membrane</keyword>
<dbReference type="RefSeq" id="WP_084234867.1">
    <property type="nucleotide sequence ID" value="NZ_FWXW01000005.1"/>
</dbReference>
<feature type="transmembrane region" description="Helical" evidence="1">
    <location>
        <begin position="185"/>
        <end position="203"/>
    </location>
</feature>
<feature type="transmembrane region" description="Helical" evidence="1">
    <location>
        <begin position="38"/>
        <end position="59"/>
    </location>
</feature>
<dbReference type="PROSITE" id="PS51257">
    <property type="entry name" value="PROKAR_LIPOPROTEIN"/>
    <property type="match status" value="1"/>
</dbReference>
<reference evidence="2 3" key="1">
    <citation type="submission" date="2017-04" db="EMBL/GenBank/DDBJ databases">
        <authorList>
            <person name="Afonso C.L."/>
            <person name="Miller P.J."/>
            <person name="Scott M.A."/>
            <person name="Spackman E."/>
            <person name="Goraichik I."/>
            <person name="Dimitrov K.M."/>
            <person name="Suarez D.L."/>
            <person name="Swayne D.E."/>
        </authorList>
    </citation>
    <scope>NUCLEOTIDE SEQUENCE [LARGE SCALE GENOMIC DNA]</scope>
    <source>
        <strain evidence="2 3">DSM 12816</strain>
    </source>
</reference>
<keyword evidence="1" id="KW-0812">Transmembrane</keyword>
<organism evidence="2 3">
    <name type="scientific">Papillibacter cinnamivorans DSM 12816</name>
    <dbReference type="NCBI Taxonomy" id="1122930"/>
    <lineage>
        <taxon>Bacteria</taxon>
        <taxon>Bacillati</taxon>
        <taxon>Bacillota</taxon>
        <taxon>Clostridia</taxon>
        <taxon>Eubacteriales</taxon>
        <taxon>Oscillospiraceae</taxon>
        <taxon>Papillibacter</taxon>
    </lineage>
</organism>
<feature type="transmembrane region" description="Helical" evidence="1">
    <location>
        <begin position="12"/>
        <end position="32"/>
    </location>
</feature>
<dbReference type="AlphaFoldDB" id="A0A1W2BHH5"/>
<name>A0A1W2BHH5_9FIRM</name>
<evidence type="ECO:0000256" key="1">
    <source>
        <dbReference type="SAM" id="Phobius"/>
    </source>
</evidence>
<feature type="transmembrane region" description="Helical" evidence="1">
    <location>
        <begin position="116"/>
        <end position="137"/>
    </location>
</feature>
<feature type="transmembrane region" description="Helical" evidence="1">
    <location>
        <begin position="268"/>
        <end position="285"/>
    </location>
</feature>
<gene>
    <name evidence="2" type="ORF">SAMN02745168_2202</name>
</gene>
<evidence type="ECO:0000313" key="3">
    <source>
        <dbReference type="Proteomes" id="UP000192790"/>
    </source>
</evidence>
<dbReference type="Proteomes" id="UP000192790">
    <property type="component" value="Unassembled WGS sequence"/>
</dbReference>
<keyword evidence="1" id="KW-1133">Transmembrane helix</keyword>
<accession>A0A1W2BHH5</accession>
<feature type="transmembrane region" description="Helical" evidence="1">
    <location>
        <begin position="224"/>
        <end position="248"/>
    </location>
</feature>
<proteinExistence type="predicted"/>